<evidence type="ECO:0000256" key="3">
    <source>
        <dbReference type="ARBA" id="ARBA00023002"/>
    </source>
</evidence>
<dbReference type="InterPro" id="IPR023753">
    <property type="entry name" value="FAD/NAD-binding_dom"/>
</dbReference>
<dbReference type="EMBL" id="CP028918">
    <property type="protein sequence ID" value="AWB48895.1"/>
    <property type="molecule type" value="Genomic_DNA"/>
</dbReference>
<dbReference type="AlphaFoldDB" id="A0A2S0UM57"/>
<keyword evidence="6" id="KW-1185">Reference proteome</keyword>
<dbReference type="InterPro" id="IPR050097">
    <property type="entry name" value="Ferredoxin-NADP_redctase_2"/>
</dbReference>
<evidence type="ECO:0000256" key="1">
    <source>
        <dbReference type="ARBA" id="ARBA00018719"/>
    </source>
</evidence>
<dbReference type="PANTHER" id="PTHR48105">
    <property type="entry name" value="THIOREDOXIN REDUCTASE 1-RELATED-RELATED"/>
    <property type="match status" value="1"/>
</dbReference>
<proteinExistence type="predicted"/>
<dbReference type="GO" id="GO:0016491">
    <property type="term" value="F:oxidoreductase activity"/>
    <property type="evidence" value="ECO:0007669"/>
    <property type="project" value="UniProtKB-KW"/>
</dbReference>
<dbReference type="Gene3D" id="3.50.50.60">
    <property type="entry name" value="FAD/NAD(P)-binding domain"/>
    <property type="match status" value="2"/>
</dbReference>
<feature type="domain" description="FAD/NAD(P)-binding" evidence="4">
    <location>
        <begin position="7"/>
        <end position="160"/>
    </location>
</feature>
<name>A0A2S0UM57_9RHOB</name>
<dbReference type="KEGG" id="geh:HYN69_10635"/>
<dbReference type="Proteomes" id="UP000244496">
    <property type="component" value="Chromosome"/>
</dbReference>
<evidence type="ECO:0000259" key="4">
    <source>
        <dbReference type="Pfam" id="PF07992"/>
    </source>
</evidence>
<organism evidence="5 6">
    <name type="scientific">Paragemmobacter aquarius</name>
    <dbReference type="NCBI Taxonomy" id="2169400"/>
    <lineage>
        <taxon>Bacteria</taxon>
        <taxon>Pseudomonadati</taxon>
        <taxon>Pseudomonadota</taxon>
        <taxon>Alphaproteobacteria</taxon>
        <taxon>Rhodobacterales</taxon>
        <taxon>Paracoccaceae</taxon>
        <taxon>Paragemmobacter</taxon>
    </lineage>
</organism>
<evidence type="ECO:0000313" key="5">
    <source>
        <dbReference type="EMBL" id="AWB48895.1"/>
    </source>
</evidence>
<reference evidence="5 6" key="1">
    <citation type="submission" date="2018-04" db="EMBL/GenBank/DDBJ databases">
        <title>Genome sequencing of Gemmobacter.</title>
        <authorList>
            <person name="Yi H."/>
            <person name="Baek M.-G."/>
        </authorList>
    </citation>
    <scope>NUCLEOTIDE SEQUENCE [LARGE SCALE GENOMIC DNA]</scope>
    <source>
        <strain evidence="5 6">HYN0069</strain>
    </source>
</reference>
<evidence type="ECO:0000256" key="2">
    <source>
        <dbReference type="ARBA" id="ARBA00022630"/>
    </source>
</evidence>
<dbReference type="PRINTS" id="PR00469">
    <property type="entry name" value="PNDRDTASEII"/>
</dbReference>
<gene>
    <name evidence="5" type="ORF">HYN69_10635</name>
</gene>
<dbReference type="InterPro" id="IPR036188">
    <property type="entry name" value="FAD/NAD-bd_sf"/>
</dbReference>
<sequence length="180" mass="18410">MVQAGVLRQCPVCDGYEAQGKRIAVIGALPGTAGEALFLRSYSGDVTVVTLGAQLSVENTTREQLSGWSIPVVETPVTAVDAGVGHGVTVRFEGGGETSFDMAYSAMGVDVRLPEVAGLTVTSDGRVVTGEGQETSIRGLFAAGDSVTGLNQIGVAMAQGEVAAVAIHNRLRVAEGLAAY</sequence>
<keyword evidence="3" id="KW-0560">Oxidoreductase</keyword>
<evidence type="ECO:0000313" key="6">
    <source>
        <dbReference type="Proteomes" id="UP000244496"/>
    </source>
</evidence>
<accession>A0A2S0UM57</accession>
<dbReference type="SUPFAM" id="SSF51905">
    <property type="entry name" value="FAD/NAD(P)-binding domain"/>
    <property type="match status" value="1"/>
</dbReference>
<protein>
    <recommendedName>
        <fullName evidence="1">Thioredoxin reductase</fullName>
    </recommendedName>
</protein>
<keyword evidence="2" id="KW-0285">Flavoprotein</keyword>
<dbReference type="Pfam" id="PF07992">
    <property type="entry name" value="Pyr_redox_2"/>
    <property type="match status" value="1"/>
</dbReference>